<sequence length="295" mass="31760">MQHVRIRTLSEDESAPATNRMDQRLSVSQVLAAQRPIEGEHLVLITPLDLALRDCESLFGYADCKRGIAVVSTFRLGLDGEQLLAARLMNVIEHERGHLDGLGHCRTKGCIMSVARCAADLDVRRLERCGQCRKPKPAWQARAAAAVVCVLAIAAAQGAASFVKVKSPPFSWRAEGGAVEVLYRKQPTLLLAGEPAARSAAGTLNALYAQITPPPIEAKAAGPNAVLIAGGMKLAELDGRSAGGGDPLAYAQAWAAKTDRLMRAKGEEAEGCPSCHIRRLDEVLAAARMRRERRW</sequence>
<proteinExistence type="predicted"/>
<dbReference type="PANTHER" id="PTHR15910:SF1">
    <property type="entry name" value="ARCHAEMETZINCIN-2"/>
    <property type="match status" value="1"/>
</dbReference>
<evidence type="ECO:0000256" key="1">
    <source>
        <dbReference type="ARBA" id="ARBA00001947"/>
    </source>
</evidence>
<evidence type="ECO:0000313" key="9">
    <source>
        <dbReference type="Proteomes" id="UP000593892"/>
    </source>
</evidence>
<keyword evidence="4" id="KW-0378">Hydrolase</keyword>
<comment type="cofactor">
    <cofactor evidence="1">
        <name>Zn(2+)</name>
        <dbReference type="ChEBI" id="CHEBI:29105"/>
    </cofactor>
</comment>
<protein>
    <submittedName>
        <fullName evidence="8">Uncharacterized protein</fullName>
    </submittedName>
</protein>
<dbReference type="GO" id="GO:0006508">
    <property type="term" value="P:proteolysis"/>
    <property type="evidence" value="ECO:0007669"/>
    <property type="project" value="UniProtKB-KW"/>
</dbReference>
<dbReference type="GO" id="GO:0008237">
    <property type="term" value="F:metallopeptidase activity"/>
    <property type="evidence" value="ECO:0007669"/>
    <property type="project" value="UniProtKB-KW"/>
</dbReference>
<dbReference type="Pfam" id="PF07998">
    <property type="entry name" value="Peptidase_M54"/>
    <property type="match status" value="1"/>
</dbReference>
<dbReference type="InterPro" id="IPR024079">
    <property type="entry name" value="MetalloPept_cat_dom_sf"/>
</dbReference>
<dbReference type="EMBL" id="CP063849">
    <property type="protein sequence ID" value="QOY91332.1"/>
    <property type="molecule type" value="Genomic_DNA"/>
</dbReference>
<keyword evidence="2" id="KW-0645">Protease</keyword>
<keyword evidence="9" id="KW-1185">Reference proteome</keyword>
<dbReference type="SUPFAM" id="SSF55486">
    <property type="entry name" value="Metalloproteases ('zincins'), catalytic domain"/>
    <property type="match status" value="1"/>
</dbReference>
<name>A0A7S7NX16_PALFE</name>
<evidence type="ECO:0000256" key="3">
    <source>
        <dbReference type="ARBA" id="ARBA00022723"/>
    </source>
</evidence>
<evidence type="ECO:0000256" key="5">
    <source>
        <dbReference type="ARBA" id="ARBA00022833"/>
    </source>
</evidence>
<evidence type="ECO:0000256" key="4">
    <source>
        <dbReference type="ARBA" id="ARBA00022801"/>
    </source>
</evidence>
<evidence type="ECO:0000256" key="2">
    <source>
        <dbReference type="ARBA" id="ARBA00022670"/>
    </source>
</evidence>
<dbReference type="GO" id="GO:0046872">
    <property type="term" value="F:metal ion binding"/>
    <property type="evidence" value="ECO:0007669"/>
    <property type="project" value="UniProtKB-KW"/>
</dbReference>
<dbReference type="KEGG" id="pfer:IRI77_15695"/>
<organism evidence="8 9">
    <name type="scientific">Paludibaculum fermentans</name>
    <dbReference type="NCBI Taxonomy" id="1473598"/>
    <lineage>
        <taxon>Bacteria</taxon>
        <taxon>Pseudomonadati</taxon>
        <taxon>Acidobacteriota</taxon>
        <taxon>Terriglobia</taxon>
        <taxon>Bryobacterales</taxon>
        <taxon>Bryobacteraceae</taxon>
        <taxon>Paludibaculum</taxon>
    </lineage>
</organism>
<keyword evidence="6" id="KW-0482">Metalloprotease</keyword>
<keyword evidence="3" id="KW-0479">Metal-binding</keyword>
<evidence type="ECO:0000256" key="6">
    <source>
        <dbReference type="ARBA" id="ARBA00023049"/>
    </source>
</evidence>
<dbReference type="AlphaFoldDB" id="A0A7S7NX16"/>
<dbReference type="Gene3D" id="3.40.390.10">
    <property type="entry name" value="Collagenase (Catalytic Domain)"/>
    <property type="match status" value="1"/>
</dbReference>
<reference evidence="8 9" key="1">
    <citation type="submission" date="2020-10" db="EMBL/GenBank/DDBJ databases">
        <title>Complete genome sequence of Paludibaculum fermentans P105T, a facultatively anaerobic acidobacterium capable of dissimilatory Fe(III) reduction.</title>
        <authorList>
            <person name="Dedysh S.N."/>
            <person name="Beletsky A.V."/>
            <person name="Kulichevskaya I.S."/>
            <person name="Mardanov A.V."/>
            <person name="Ravin N.V."/>
        </authorList>
    </citation>
    <scope>NUCLEOTIDE SEQUENCE [LARGE SCALE GENOMIC DNA]</scope>
    <source>
        <strain evidence="8 9">P105</strain>
    </source>
</reference>
<accession>A0A7S7NX16</accession>
<keyword evidence="5" id="KW-0862">Zinc</keyword>
<dbReference type="Proteomes" id="UP000593892">
    <property type="component" value="Chromosome"/>
</dbReference>
<evidence type="ECO:0000313" key="8">
    <source>
        <dbReference type="EMBL" id="QOY91332.1"/>
    </source>
</evidence>
<feature type="region of interest" description="Disordered" evidence="7">
    <location>
        <begin position="1"/>
        <end position="20"/>
    </location>
</feature>
<dbReference type="RefSeq" id="WP_194452986.1">
    <property type="nucleotide sequence ID" value="NZ_CP063849.1"/>
</dbReference>
<dbReference type="PANTHER" id="PTHR15910">
    <property type="entry name" value="ARCHAEMETZINCIN"/>
    <property type="match status" value="1"/>
</dbReference>
<gene>
    <name evidence="8" type="ORF">IRI77_15695</name>
</gene>
<dbReference type="InterPro" id="IPR012962">
    <property type="entry name" value="Pept_M54_archaemetzincn"/>
</dbReference>
<evidence type="ECO:0000256" key="7">
    <source>
        <dbReference type="SAM" id="MobiDB-lite"/>
    </source>
</evidence>